<evidence type="ECO:0000256" key="8">
    <source>
        <dbReference type="ARBA" id="ARBA00022741"/>
    </source>
</evidence>
<dbReference type="Gramene" id="KQJ85897">
    <property type="protein sequence ID" value="KQJ85897"/>
    <property type="gene ID" value="BRADI_4g02322v3"/>
</dbReference>
<evidence type="ECO:0000256" key="6">
    <source>
        <dbReference type="ARBA" id="ARBA00022692"/>
    </source>
</evidence>
<evidence type="ECO:0000256" key="3">
    <source>
        <dbReference type="ARBA" id="ARBA00010217"/>
    </source>
</evidence>
<dbReference type="GO" id="GO:0005886">
    <property type="term" value="C:plasma membrane"/>
    <property type="evidence" value="ECO:0000318"/>
    <property type="project" value="GO_Central"/>
</dbReference>
<feature type="binding site" evidence="15">
    <location>
        <position position="74"/>
    </location>
    <ligand>
        <name>ATP</name>
        <dbReference type="ChEBI" id="CHEBI:30616"/>
    </ligand>
</feature>
<dbReference type="FunFam" id="1.10.510.10:FF:000240">
    <property type="entry name" value="Lectin-domain containing receptor kinase A4.3"/>
    <property type="match status" value="1"/>
</dbReference>
<dbReference type="InterPro" id="IPR017441">
    <property type="entry name" value="Protein_kinase_ATP_BS"/>
</dbReference>
<keyword evidence="4" id="KW-1003">Cell membrane</keyword>
<comment type="similarity">
    <text evidence="3">In the C-terminal section; belongs to the protein kinase superfamily. Ser/Thr protein kinase family.</text>
</comment>
<protein>
    <recommendedName>
        <fullName evidence="17">Protein kinase domain-containing protein</fullName>
    </recommendedName>
</protein>
<gene>
    <name evidence="18" type="ORF">BRADI_4g02322v3</name>
</gene>
<evidence type="ECO:0000256" key="15">
    <source>
        <dbReference type="PROSITE-ProRule" id="PRU10141"/>
    </source>
</evidence>
<evidence type="ECO:0000256" key="10">
    <source>
        <dbReference type="ARBA" id="ARBA00022840"/>
    </source>
</evidence>
<evidence type="ECO:0000256" key="13">
    <source>
        <dbReference type="ARBA" id="ARBA00023170"/>
    </source>
</evidence>
<name>A0A0Q3PA61_BRADI</name>
<dbReference type="EnsemblPlants" id="KQJ85897">
    <property type="protein sequence ID" value="KQJ85897"/>
    <property type="gene ID" value="BRADI_4g02322v3"/>
</dbReference>
<evidence type="ECO:0000313" key="19">
    <source>
        <dbReference type="EnsemblPlants" id="KQJ85897"/>
    </source>
</evidence>
<keyword evidence="11" id="KW-1133">Transmembrane helix</keyword>
<keyword evidence="16" id="KW-0723">Serine/threonine-protein kinase</keyword>
<dbReference type="GO" id="GO:0004674">
    <property type="term" value="F:protein serine/threonine kinase activity"/>
    <property type="evidence" value="ECO:0007669"/>
    <property type="project" value="UniProtKB-KW"/>
</dbReference>
<evidence type="ECO:0000256" key="16">
    <source>
        <dbReference type="RuleBase" id="RU000304"/>
    </source>
</evidence>
<sequence length="350" mass="39324">MLEDDEEEEACLFDSDDATMEDDFKKGTWPRRFRYNQLELATHNFSDKNKLGEGGFGSVYRGFFEDVNLEVAIKRVSKGSKQGRKEYISEVKIISRLRHRNLVQLIGWCHGGGELLLVYDLMPNGSLDTHLYGSNNTLSWPLRHEIVIGLGSALVYLHHEWEQCVLHRDIKPSNIMLDVSFGAKLGDFGLARLVDHERGPYTTGIAGTMGYLDPECVVTGRTSTESDVYSFGIVLLNIACGRRPAVLLEQDKVVIPLVQWVWDLWGSGKTLDVVDARLDMEFNDHEMERVIVVGLWCVHPDRSQRPSIKQALNVLRSEAPLPSLPAKMPVANFKPALDSFVSASHLTGGR</sequence>
<keyword evidence="10 15" id="KW-0067">ATP-binding</keyword>
<evidence type="ECO:0000256" key="2">
    <source>
        <dbReference type="ARBA" id="ARBA00008536"/>
    </source>
</evidence>
<evidence type="ECO:0000313" key="18">
    <source>
        <dbReference type="EMBL" id="KQJ85897.1"/>
    </source>
</evidence>
<keyword evidence="20" id="KW-1185">Reference proteome</keyword>
<dbReference type="SUPFAM" id="SSF56112">
    <property type="entry name" value="Protein kinase-like (PK-like)"/>
    <property type="match status" value="1"/>
</dbReference>
<evidence type="ECO:0000256" key="5">
    <source>
        <dbReference type="ARBA" id="ARBA00022679"/>
    </source>
</evidence>
<evidence type="ECO:0000256" key="1">
    <source>
        <dbReference type="ARBA" id="ARBA00004251"/>
    </source>
</evidence>
<dbReference type="GO" id="GO:0002229">
    <property type="term" value="P:defense response to oomycetes"/>
    <property type="evidence" value="ECO:0007669"/>
    <property type="project" value="UniProtKB-ARBA"/>
</dbReference>
<keyword evidence="13" id="KW-0675">Receptor</keyword>
<dbReference type="Pfam" id="PF00069">
    <property type="entry name" value="Pkinase"/>
    <property type="match status" value="1"/>
</dbReference>
<evidence type="ECO:0000256" key="9">
    <source>
        <dbReference type="ARBA" id="ARBA00022777"/>
    </source>
</evidence>
<comment type="subcellular location">
    <subcellularLocation>
        <location evidence="1">Cell membrane</location>
        <topology evidence="1">Single-pass type I membrane protein</topology>
    </subcellularLocation>
</comment>
<dbReference type="AlphaFoldDB" id="A0A0Q3PA61"/>
<dbReference type="PROSITE" id="PS00108">
    <property type="entry name" value="PROTEIN_KINASE_ST"/>
    <property type="match status" value="1"/>
</dbReference>
<evidence type="ECO:0000256" key="11">
    <source>
        <dbReference type="ARBA" id="ARBA00022989"/>
    </source>
</evidence>
<dbReference type="InterPro" id="IPR050528">
    <property type="entry name" value="L-type_Lectin-RKs"/>
</dbReference>
<dbReference type="SMART" id="SM00220">
    <property type="entry name" value="S_TKc"/>
    <property type="match status" value="1"/>
</dbReference>
<comment type="similarity">
    <text evidence="2">In the N-terminal section; belongs to the leguminous lectin family.</text>
</comment>
<keyword evidence="8 15" id="KW-0547">Nucleotide-binding</keyword>
<evidence type="ECO:0000313" key="20">
    <source>
        <dbReference type="Proteomes" id="UP000008810"/>
    </source>
</evidence>
<dbReference type="Gene3D" id="3.30.200.20">
    <property type="entry name" value="Phosphorylase Kinase, domain 1"/>
    <property type="match status" value="1"/>
</dbReference>
<dbReference type="EMBL" id="CM000883">
    <property type="protein sequence ID" value="KQJ85897.1"/>
    <property type="molecule type" value="Genomic_DNA"/>
</dbReference>
<dbReference type="InterPro" id="IPR000719">
    <property type="entry name" value="Prot_kinase_dom"/>
</dbReference>
<reference evidence="19" key="3">
    <citation type="submission" date="2018-08" db="UniProtKB">
        <authorList>
            <consortium name="EnsemblPlants"/>
        </authorList>
    </citation>
    <scope>IDENTIFICATION</scope>
    <source>
        <strain evidence="19">cv. Bd21</strain>
    </source>
</reference>
<dbReference type="InParanoid" id="A0A0Q3PA61"/>
<evidence type="ECO:0000256" key="7">
    <source>
        <dbReference type="ARBA" id="ARBA00022729"/>
    </source>
</evidence>
<keyword evidence="9" id="KW-0418">Kinase</keyword>
<organism evidence="18">
    <name type="scientific">Brachypodium distachyon</name>
    <name type="common">Purple false brome</name>
    <name type="synonym">Trachynia distachya</name>
    <dbReference type="NCBI Taxonomy" id="15368"/>
    <lineage>
        <taxon>Eukaryota</taxon>
        <taxon>Viridiplantae</taxon>
        <taxon>Streptophyta</taxon>
        <taxon>Embryophyta</taxon>
        <taxon>Tracheophyta</taxon>
        <taxon>Spermatophyta</taxon>
        <taxon>Magnoliopsida</taxon>
        <taxon>Liliopsida</taxon>
        <taxon>Poales</taxon>
        <taxon>Poaceae</taxon>
        <taxon>BOP clade</taxon>
        <taxon>Pooideae</taxon>
        <taxon>Stipodae</taxon>
        <taxon>Brachypodieae</taxon>
        <taxon>Brachypodium</taxon>
    </lineage>
</organism>
<dbReference type="InterPro" id="IPR008271">
    <property type="entry name" value="Ser/Thr_kinase_AS"/>
</dbReference>
<dbReference type="GO" id="GO:0005524">
    <property type="term" value="F:ATP binding"/>
    <property type="evidence" value="ECO:0007669"/>
    <property type="project" value="UniProtKB-UniRule"/>
</dbReference>
<reference evidence="18" key="2">
    <citation type="submission" date="2017-06" db="EMBL/GenBank/DDBJ databases">
        <title>WGS assembly of Brachypodium distachyon.</title>
        <authorList>
            <consortium name="The International Brachypodium Initiative"/>
            <person name="Lucas S."/>
            <person name="Harmon-Smith M."/>
            <person name="Lail K."/>
            <person name="Tice H."/>
            <person name="Grimwood J."/>
            <person name="Bruce D."/>
            <person name="Barry K."/>
            <person name="Shu S."/>
            <person name="Lindquist E."/>
            <person name="Wang M."/>
            <person name="Pitluck S."/>
            <person name="Vogel J.P."/>
            <person name="Garvin D.F."/>
            <person name="Mockler T.C."/>
            <person name="Schmutz J."/>
            <person name="Rokhsar D."/>
            <person name="Bevan M.W."/>
        </authorList>
    </citation>
    <scope>NUCLEOTIDE SEQUENCE</scope>
    <source>
        <strain evidence="18">Bd21</strain>
    </source>
</reference>
<keyword evidence="5" id="KW-0808">Transferase</keyword>
<dbReference type="FunFam" id="3.30.200.20:FF:000168">
    <property type="entry name" value="L-type lectin-domain containing receptor kinase IX.1"/>
    <property type="match status" value="1"/>
</dbReference>
<feature type="domain" description="Protein kinase" evidence="17">
    <location>
        <begin position="45"/>
        <end position="324"/>
    </location>
</feature>
<dbReference type="PROSITE" id="PS00107">
    <property type="entry name" value="PROTEIN_KINASE_ATP"/>
    <property type="match status" value="1"/>
</dbReference>
<evidence type="ECO:0000256" key="12">
    <source>
        <dbReference type="ARBA" id="ARBA00023136"/>
    </source>
</evidence>
<comment type="similarity">
    <text evidence="16">Belongs to the protein kinase superfamily.</text>
</comment>
<dbReference type="Proteomes" id="UP000008810">
    <property type="component" value="Chromosome 4"/>
</dbReference>
<evidence type="ECO:0000259" key="17">
    <source>
        <dbReference type="PROSITE" id="PS50011"/>
    </source>
</evidence>
<keyword evidence="7" id="KW-0732">Signal</keyword>
<keyword evidence="12" id="KW-0472">Membrane</keyword>
<dbReference type="PROSITE" id="PS50011">
    <property type="entry name" value="PROTEIN_KINASE_DOM"/>
    <property type="match status" value="1"/>
</dbReference>
<dbReference type="STRING" id="15368.A0A0Q3PA61"/>
<keyword evidence="6" id="KW-0812">Transmembrane</keyword>
<proteinExistence type="inferred from homology"/>
<dbReference type="OrthoDB" id="1935106at2759"/>
<dbReference type="PANTHER" id="PTHR27007">
    <property type="match status" value="1"/>
</dbReference>
<dbReference type="Gene3D" id="1.10.510.10">
    <property type="entry name" value="Transferase(Phosphotransferase) domain 1"/>
    <property type="match status" value="1"/>
</dbReference>
<evidence type="ECO:0000256" key="4">
    <source>
        <dbReference type="ARBA" id="ARBA00022475"/>
    </source>
</evidence>
<reference evidence="18 19" key="1">
    <citation type="journal article" date="2010" name="Nature">
        <title>Genome sequencing and analysis of the model grass Brachypodium distachyon.</title>
        <authorList>
            <consortium name="International Brachypodium Initiative"/>
        </authorList>
    </citation>
    <scope>NUCLEOTIDE SEQUENCE [LARGE SCALE GENOMIC DNA]</scope>
    <source>
        <strain evidence="18 19">Bd21</strain>
    </source>
</reference>
<dbReference type="InterPro" id="IPR011009">
    <property type="entry name" value="Kinase-like_dom_sf"/>
</dbReference>
<accession>A0A0Q3PA61</accession>
<keyword evidence="14" id="KW-0325">Glycoprotein</keyword>
<evidence type="ECO:0000256" key="14">
    <source>
        <dbReference type="ARBA" id="ARBA00023180"/>
    </source>
</evidence>